<evidence type="ECO:0000256" key="1">
    <source>
        <dbReference type="SAM" id="MobiDB-lite"/>
    </source>
</evidence>
<sequence length="63" mass="6776">MTTRGPAGGKVGVIRAEKIGLRARHEDDIPVLHRELYDDVLTSPRRTPAPGAPGPPAPTPRTR</sequence>
<dbReference type="RefSeq" id="WP_354638444.1">
    <property type="nucleotide sequence ID" value="NZ_CP159872.1"/>
</dbReference>
<dbReference type="EMBL" id="CP159872">
    <property type="protein sequence ID" value="XCM78503.1"/>
    <property type="molecule type" value="Genomic_DNA"/>
</dbReference>
<protein>
    <recommendedName>
        <fullName evidence="3">Acetyltransferase (GNAT) family protein</fullName>
    </recommendedName>
</protein>
<proteinExistence type="predicted"/>
<gene>
    <name evidence="2" type="ORF">ABWK59_05970</name>
</gene>
<dbReference type="KEGG" id="kcm:ABWK59_05970"/>
<feature type="region of interest" description="Disordered" evidence="1">
    <location>
        <begin position="40"/>
        <end position="63"/>
    </location>
</feature>
<evidence type="ECO:0008006" key="3">
    <source>
        <dbReference type="Google" id="ProtNLM"/>
    </source>
</evidence>
<reference evidence="2" key="1">
    <citation type="submission" date="2024-06" db="EMBL/GenBank/DDBJ databases">
        <title>The genome sequences of Kitasatospora sp. strain HUAS MG31.</title>
        <authorList>
            <person name="Mo P."/>
        </authorList>
    </citation>
    <scope>NUCLEOTIDE SEQUENCE</scope>
    <source>
        <strain evidence="2">HUAS MG31</strain>
    </source>
</reference>
<feature type="compositionally biased region" description="Pro residues" evidence="1">
    <location>
        <begin position="50"/>
        <end position="63"/>
    </location>
</feature>
<name>A0AAU8JRH9_9ACTN</name>
<organism evidence="2">
    <name type="scientific">Kitasatospora camelliae</name>
    <dbReference type="NCBI Taxonomy" id="3156397"/>
    <lineage>
        <taxon>Bacteria</taxon>
        <taxon>Bacillati</taxon>
        <taxon>Actinomycetota</taxon>
        <taxon>Actinomycetes</taxon>
        <taxon>Kitasatosporales</taxon>
        <taxon>Streptomycetaceae</taxon>
        <taxon>Kitasatospora</taxon>
    </lineage>
</organism>
<accession>A0AAU8JRH9</accession>
<dbReference type="AlphaFoldDB" id="A0AAU8JRH9"/>
<evidence type="ECO:0000313" key="2">
    <source>
        <dbReference type="EMBL" id="XCM78503.1"/>
    </source>
</evidence>